<evidence type="ECO:0000256" key="1">
    <source>
        <dbReference type="SAM" id="MobiDB-lite"/>
    </source>
</evidence>
<dbReference type="InterPro" id="IPR043128">
    <property type="entry name" value="Rev_trsase/Diguanyl_cyclase"/>
</dbReference>
<feature type="region of interest" description="Disordered" evidence="1">
    <location>
        <begin position="233"/>
        <end position="261"/>
    </location>
</feature>
<feature type="domain" description="Reverse transcriptase" evidence="2">
    <location>
        <begin position="107"/>
        <end position="172"/>
    </location>
</feature>
<dbReference type="Gene3D" id="1.10.340.70">
    <property type="match status" value="1"/>
</dbReference>
<dbReference type="Pfam" id="PF17921">
    <property type="entry name" value="Integrase_H2C2"/>
    <property type="match status" value="1"/>
</dbReference>
<dbReference type="EMBL" id="BKCJ010006341">
    <property type="protein sequence ID" value="GEU71632.1"/>
    <property type="molecule type" value="Genomic_DNA"/>
</dbReference>
<dbReference type="SUPFAM" id="SSF56672">
    <property type="entry name" value="DNA/RNA polymerases"/>
    <property type="match status" value="1"/>
</dbReference>
<comment type="caution">
    <text evidence="4">The sequence shown here is derived from an EMBL/GenBank/DDBJ whole genome shotgun (WGS) entry which is preliminary data.</text>
</comment>
<dbReference type="PANTHER" id="PTHR24559:SF427">
    <property type="entry name" value="RNA-DIRECTED DNA POLYMERASE"/>
    <property type="match status" value="1"/>
</dbReference>
<evidence type="ECO:0000259" key="2">
    <source>
        <dbReference type="Pfam" id="PF00078"/>
    </source>
</evidence>
<dbReference type="InterPro" id="IPR043502">
    <property type="entry name" value="DNA/RNA_pol_sf"/>
</dbReference>
<evidence type="ECO:0000313" key="4">
    <source>
        <dbReference type="EMBL" id="GEU71632.1"/>
    </source>
</evidence>
<feature type="compositionally biased region" description="Basic and acidic residues" evidence="1">
    <location>
        <begin position="234"/>
        <end position="261"/>
    </location>
</feature>
<dbReference type="InterPro" id="IPR041588">
    <property type="entry name" value="Integrase_H2C2"/>
</dbReference>
<accession>A0A6L2MFX0</accession>
<protein>
    <submittedName>
        <fullName evidence="4">Uncharacterized protein</fullName>
    </submittedName>
</protein>
<sequence>MATTTISDSAKENLGDLINIRMDIIHPEPVDAVAFPTAAVLFRFRVDIAEAENASLHARIKTMEVIENITRKRERQARVEIEQQLAVVQESQRQDRENFRKLKELVTNLMNWVCKPYLDKFVIVLIDDILIYSKSKLGHEKHLKLILELLKKEQLYANFSKCEFWIPKVQSFGHVIDSQVITIVKFVITQGKAYVVADALSRKGLIKPLRVRALVMTITLDLPKKILEAQTKARKPENLKSKDVGGRSIKNSKDPEKLRKEKLEPRADKTLCLNNRSWLLCYSDLRILIMHESHKTRYSIHSGFDKMYQDMKQLYWWHNMKADIAGYVSKCLTCLRVKAEQQQKPSGMENNPMDKLARLYLKEVVTIHGIPVSIICDRDPSYQKSYTKVEGAQLTGHELIHETTEEIVQIKQRIQAS</sequence>
<feature type="domain" description="Integrase zinc-binding" evidence="3">
    <location>
        <begin position="284"/>
        <end position="339"/>
    </location>
</feature>
<organism evidence="4">
    <name type="scientific">Tanacetum cinerariifolium</name>
    <name type="common">Dalmatian daisy</name>
    <name type="synonym">Chrysanthemum cinerariifolium</name>
    <dbReference type="NCBI Taxonomy" id="118510"/>
    <lineage>
        <taxon>Eukaryota</taxon>
        <taxon>Viridiplantae</taxon>
        <taxon>Streptophyta</taxon>
        <taxon>Embryophyta</taxon>
        <taxon>Tracheophyta</taxon>
        <taxon>Spermatophyta</taxon>
        <taxon>Magnoliopsida</taxon>
        <taxon>eudicotyledons</taxon>
        <taxon>Gunneridae</taxon>
        <taxon>Pentapetalae</taxon>
        <taxon>asterids</taxon>
        <taxon>campanulids</taxon>
        <taxon>Asterales</taxon>
        <taxon>Asteraceae</taxon>
        <taxon>Asteroideae</taxon>
        <taxon>Anthemideae</taxon>
        <taxon>Anthemidinae</taxon>
        <taxon>Tanacetum</taxon>
    </lineage>
</organism>
<dbReference type="InterPro" id="IPR053134">
    <property type="entry name" value="RNA-dir_DNA_polymerase"/>
</dbReference>
<dbReference type="Gene3D" id="3.30.70.270">
    <property type="match status" value="1"/>
</dbReference>
<name>A0A6L2MFX0_TANCI</name>
<evidence type="ECO:0000259" key="3">
    <source>
        <dbReference type="Pfam" id="PF17921"/>
    </source>
</evidence>
<proteinExistence type="predicted"/>
<gene>
    <name evidence="4" type="ORF">Tci_043610</name>
</gene>
<dbReference type="Pfam" id="PF00078">
    <property type="entry name" value="RVT_1"/>
    <property type="match status" value="1"/>
</dbReference>
<dbReference type="PANTHER" id="PTHR24559">
    <property type="entry name" value="TRANSPOSON TY3-I GAG-POL POLYPROTEIN"/>
    <property type="match status" value="1"/>
</dbReference>
<dbReference type="InterPro" id="IPR000477">
    <property type="entry name" value="RT_dom"/>
</dbReference>
<dbReference type="AlphaFoldDB" id="A0A6L2MFX0"/>
<reference evidence="4" key="1">
    <citation type="journal article" date="2019" name="Sci. Rep.">
        <title>Draft genome of Tanacetum cinerariifolium, the natural source of mosquito coil.</title>
        <authorList>
            <person name="Yamashiro T."/>
            <person name="Shiraishi A."/>
            <person name="Satake H."/>
            <person name="Nakayama K."/>
        </authorList>
    </citation>
    <scope>NUCLEOTIDE SEQUENCE</scope>
</reference>